<comment type="caution">
    <text evidence="2">The sequence shown here is derived from an EMBL/GenBank/DDBJ whole genome shotgun (WGS) entry which is preliminary data.</text>
</comment>
<feature type="compositionally biased region" description="Acidic residues" evidence="1">
    <location>
        <begin position="97"/>
        <end position="108"/>
    </location>
</feature>
<evidence type="ECO:0000313" key="2">
    <source>
        <dbReference type="EMBL" id="KAG7517863.1"/>
    </source>
</evidence>
<feature type="compositionally biased region" description="Polar residues" evidence="1">
    <location>
        <begin position="1"/>
        <end position="12"/>
    </location>
</feature>
<name>A0AAV6SKG8_SOLSE</name>
<gene>
    <name evidence="2" type="ORF">JOB18_018264</name>
</gene>
<evidence type="ECO:0000256" key="1">
    <source>
        <dbReference type="SAM" id="MobiDB-lite"/>
    </source>
</evidence>
<accession>A0AAV6SKG8</accession>
<dbReference type="AlphaFoldDB" id="A0AAV6SKG8"/>
<dbReference type="EMBL" id="JAGKHQ010000004">
    <property type="protein sequence ID" value="KAG7517863.1"/>
    <property type="molecule type" value="Genomic_DNA"/>
</dbReference>
<dbReference type="Proteomes" id="UP000693946">
    <property type="component" value="Linkage Group LG12"/>
</dbReference>
<sequence>MGLCTSKSTVTLDPSAHTLHAGPTSRAAAQGLSPRGTPIIEEGILMVQPVKSKAEGVGGGGGGGMKSGGVISPTAKGYLELGGKGSVEGEAQTSREAEEEDDNEDGDQVEELINFSDSEGSLRSEFLE</sequence>
<feature type="region of interest" description="Disordered" evidence="1">
    <location>
        <begin position="53"/>
        <end position="108"/>
    </location>
</feature>
<keyword evidence="3" id="KW-1185">Reference proteome</keyword>
<reference evidence="2 3" key="1">
    <citation type="journal article" date="2021" name="Sci. Rep.">
        <title>Chromosome anchoring in Senegalese sole (Solea senegalensis) reveals sex-associated markers and genome rearrangements in flatfish.</title>
        <authorList>
            <person name="Guerrero-Cozar I."/>
            <person name="Gomez-Garrido J."/>
            <person name="Berbel C."/>
            <person name="Martinez-Blanch J.F."/>
            <person name="Alioto T."/>
            <person name="Claros M.G."/>
            <person name="Gagnaire P.A."/>
            <person name="Manchado M."/>
        </authorList>
    </citation>
    <scope>NUCLEOTIDE SEQUENCE [LARGE SCALE GENOMIC DNA]</scope>
    <source>
        <strain evidence="2">Sse05_10M</strain>
    </source>
</reference>
<proteinExistence type="predicted"/>
<organism evidence="2 3">
    <name type="scientific">Solea senegalensis</name>
    <name type="common">Senegalese sole</name>
    <dbReference type="NCBI Taxonomy" id="28829"/>
    <lineage>
        <taxon>Eukaryota</taxon>
        <taxon>Metazoa</taxon>
        <taxon>Chordata</taxon>
        <taxon>Craniata</taxon>
        <taxon>Vertebrata</taxon>
        <taxon>Euteleostomi</taxon>
        <taxon>Actinopterygii</taxon>
        <taxon>Neopterygii</taxon>
        <taxon>Teleostei</taxon>
        <taxon>Neoteleostei</taxon>
        <taxon>Acanthomorphata</taxon>
        <taxon>Carangaria</taxon>
        <taxon>Pleuronectiformes</taxon>
        <taxon>Pleuronectoidei</taxon>
        <taxon>Soleidae</taxon>
        <taxon>Solea</taxon>
    </lineage>
</organism>
<feature type="compositionally biased region" description="Gly residues" evidence="1">
    <location>
        <begin position="56"/>
        <end position="67"/>
    </location>
</feature>
<protein>
    <submittedName>
        <fullName evidence="2">Uncharacterized protein</fullName>
    </submittedName>
</protein>
<evidence type="ECO:0000313" key="3">
    <source>
        <dbReference type="Proteomes" id="UP000693946"/>
    </source>
</evidence>
<feature type="region of interest" description="Disordered" evidence="1">
    <location>
        <begin position="1"/>
        <end position="36"/>
    </location>
</feature>